<dbReference type="EMBL" id="OOIN01000033">
    <property type="protein sequence ID" value="SPO30404.1"/>
    <property type="molecule type" value="Genomic_DNA"/>
</dbReference>
<feature type="region of interest" description="Disordered" evidence="1">
    <location>
        <begin position="353"/>
        <end position="377"/>
    </location>
</feature>
<dbReference type="AlphaFoldDB" id="A0A5C3EIC1"/>
<proteinExistence type="predicted"/>
<gene>
    <name evidence="2" type="ORF">UTRI_06334</name>
</gene>
<accession>A0A5C3EIC1</accession>
<dbReference type="Proteomes" id="UP000324022">
    <property type="component" value="Unassembled WGS sequence"/>
</dbReference>
<organism evidence="2 3">
    <name type="scientific">Ustilago trichophora</name>
    <dbReference type="NCBI Taxonomy" id="86804"/>
    <lineage>
        <taxon>Eukaryota</taxon>
        <taxon>Fungi</taxon>
        <taxon>Dikarya</taxon>
        <taxon>Basidiomycota</taxon>
        <taxon>Ustilaginomycotina</taxon>
        <taxon>Ustilaginomycetes</taxon>
        <taxon>Ustilaginales</taxon>
        <taxon>Ustilaginaceae</taxon>
        <taxon>Ustilago</taxon>
    </lineage>
</organism>
<evidence type="ECO:0000256" key="1">
    <source>
        <dbReference type="SAM" id="MobiDB-lite"/>
    </source>
</evidence>
<protein>
    <submittedName>
        <fullName evidence="2">Uncharacterized protein</fullName>
    </submittedName>
</protein>
<keyword evidence="3" id="KW-1185">Reference proteome</keyword>
<reference evidence="2 3" key="1">
    <citation type="submission" date="2018-03" db="EMBL/GenBank/DDBJ databases">
        <authorList>
            <person name="Guldener U."/>
        </authorList>
    </citation>
    <scope>NUCLEOTIDE SEQUENCE [LARGE SCALE GENOMIC DNA]</scope>
    <source>
        <strain evidence="2 3">NBRC100155</strain>
    </source>
</reference>
<feature type="compositionally biased region" description="Basic and acidic residues" evidence="1">
    <location>
        <begin position="169"/>
        <end position="186"/>
    </location>
</feature>
<feature type="compositionally biased region" description="Low complexity" evidence="1">
    <location>
        <begin position="247"/>
        <end position="258"/>
    </location>
</feature>
<feature type="region of interest" description="Disordered" evidence="1">
    <location>
        <begin position="232"/>
        <end position="271"/>
    </location>
</feature>
<sequence length="643" mass="71362">MTNNNPNINNTPSRPNAGLYRQGAANSPYECRQPGTSIKDETPGLPTKADAVLQAAQRTAAKPKSKTTAPPGKGKTRKPTDSEVNQMDVDTELPPAAPETLFRNQEDMVPDSEPDETMLDALAVGYFEEDNNNGAEHNREPPLIDEIDQEPRQTDPISPTLTPEETPEVGERTTTDKRTEPHREEEQPPPPSPNPPATINTMTNTNARPSTPQYEDAFLAQRDEISITTGNAITSITPQPQIPNKPTPNTNTPANQSPHDTPSANDKDNQTVQKDKKIEMLKALMDDLEACHSSNQTDPSNQGYWEKLREMLQTHAPSAKQPETNTLQPTTANQIVIDTTGSAEAHHQFNTSTNTANSMADGATANNNAPPPNITNTYYTEHNTINNSNNHNSYITPTPSTAAPNDNAMGYKVTIDNSFAMDLNDVLRRAEEPEDNPTYGPSAPRTPAFTPVQIFPATPAIDYPFDALPDPRKKFNLPAYTHRFLYKGPRILVFEATRFRQQIAEQLCHQINVTKEEAVFIVDNPTRINKSDYVDIVCNSTATFKEVSKAKLTFNNYDLTLHKSGAPLMEEQIFIRFSGMNISFNHKHLCEYLVTHFGKVMRIEALWIMKREEEFAGISFALATMKTNTFPASNLPAWINVKG</sequence>
<feature type="compositionally biased region" description="Acidic residues" evidence="1">
    <location>
        <begin position="108"/>
        <end position="118"/>
    </location>
</feature>
<name>A0A5C3EIC1_9BASI</name>
<evidence type="ECO:0000313" key="3">
    <source>
        <dbReference type="Proteomes" id="UP000324022"/>
    </source>
</evidence>
<feature type="compositionally biased region" description="Low complexity" evidence="1">
    <location>
        <begin position="363"/>
        <end position="377"/>
    </location>
</feature>
<feature type="compositionally biased region" description="Polar residues" evidence="1">
    <location>
        <begin position="197"/>
        <end position="211"/>
    </location>
</feature>
<feature type="compositionally biased region" description="Low complexity" evidence="1">
    <location>
        <begin position="1"/>
        <end position="16"/>
    </location>
</feature>
<feature type="region of interest" description="Disordered" evidence="1">
    <location>
        <begin position="1"/>
        <end position="211"/>
    </location>
</feature>
<evidence type="ECO:0000313" key="2">
    <source>
        <dbReference type="EMBL" id="SPO30404.1"/>
    </source>
</evidence>